<accession>A0A4Z1H125</accession>
<sequence>MRTPFAKRVPITSLTFALNSIGVNCNPSMPTETTCVGTALDVVLDCAVTLSPPRTSSANHAIKNLNIFHTIISDAMLCIPKEISNQDTNEYGNRKRKRNPGSRNGKHDELVLSGQPAKTSWLFAVSFLPINIQTFREKFLVRHR</sequence>
<gene>
    <name evidence="2" type="ORF">BHYA_0023g00210</name>
</gene>
<dbReference type="Proteomes" id="UP000297814">
    <property type="component" value="Unassembled WGS sequence"/>
</dbReference>
<keyword evidence="3" id="KW-1185">Reference proteome</keyword>
<evidence type="ECO:0000313" key="3">
    <source>
        <dbReference type="Proteomes" id="UP000297814"/>
    </source>
</evidence>
<name>A0A4Z1H125_9HELO</name>
<proteinExistence type="predicted"/>
<dbReference type="AlphaFoldDB" id="A0A4Z1H125"/>
<evidence type="ECO:0000313" key="2">
    <source>
        <dbReference type="EMBL" id="TGO41311.1"/>
    </source>
</evidence>
<comment type="caution">
    <text evidence="2">The sequence shown here is derived from an EMBL/GenBank/DDBJ whole genome shotgun (WGS) entry which is preliminary data.</text>
</comment>
<feature type="region of interest" description="Disordered" evidence="1">
    <location>
        <begin position="88"/>
        <end position="109"/>
    </location>
</feature>
<evidence type="ECO:0000256" key="1">
    <source>
        <dbReference type="SAM" id="MobiDB-lite"/>
    </source>
</evidence>
<reference evidence="2 3" key="1">
    <citation type="submission" date="2017-12" db="EMBL/GenBank/DDBJ databases">
        <title>Comparative genomics of Botrytis spp.</title>
        <authorList>
            <person name="Valero-Jimenez C.A."/>
            <person name="Tapia P."/>
            <person name="Veloso J."/>
            <person name="Silva-Moreno E."/>
            <person name="Staats M."/>
            <person name="Valdes J.H."/>
            <person name="Van Kan J.A.L."/>
        </authorList>
    </citation>
    <scope>NUCLEOTIDE SEQUENCE [LARGE SCALE GENOMIC DNA]</scope>
    <source>
        <strain evidence="2 3">Bh0001</strain>
    </source>
</reference>
<protein>
    <submittedName>
        <fullName evidence="2">Uncharacterized protein</fullName>
    </submittedName>
</protein>
<dbReference type="EMBL" id="PQXK01000023">
    <property type="protein sequence ID" value="TGO41311.1"/>
    <property type="molecule type" value="Genomic_DNA"/>
</dbReference>
<organism evidence="2 3">
    <name type="scientific">Botrytis hyacinthi</name>
    <dbReference type="NCBI Taxonomy" id="278943"/>
    <lineage>
        <taxon>Eukaryota</taxon>
        <taxon>Fungi</taxon>
        <taxon>Dikarya</taxon>
        <taxon>Ascomycota</taxon>
        <taxon>Pezizomycotina</taxon>
        <taxon>Leotiomycetes</taxon>
        <taxon>Helotiales</taxon>
        <taxon>Sclerotiniaceae</taxon>
        <taxon>Botrytis</taxon>
    </lineage>
</organism>